<dbReference type="GO" id="GO:0047372">
    <property type="term" value="F:monoacylglycerol lipase activity"/>
    <property type="evidence" value="ECO:0007669"/>
    <property type="project" value="UniProtKB-EC"/>
</dbReference>
<feature type="compositionally biased region" description="Polar residues" evidence="8">
    <location>
        <begin position="19"/>
        <end position="33"/>
    </location>
</feature>
<dbReference type="Pfam" id="PF00561">
    <property type="entry name" value="Abhydrolase_1"/>
    <property type="match status" value="1"/>
</dbReference>
<evidence type="ECO:0000256" key="2">
    <source>
        <dbReference type="ARBA" id="ARBA00013254"/>
    </source>
</evidence>
<feature type="region of interest" description="Disordered" evidence="8">
    <location>
        <begin position="1"/>
        <end position="73"/>
    </location>
</feature>
<evidence type="ECO:0000256" key="8">
    <source>
        <dbReference type="SAM" id="MobiDB-lite"/>
    </source>
</evidence>
<feature type="domain" description="AB hydrolase-1" evidence="9">
    <location>
        <begin position="145"/>
        <end position="265"/>
    </location>
</feature>
<dbReference type="InterPro" id="IPR050266">
    <property type="entry name" value="AB_hydrolase_sf"/>
</dbReference>
<dbReference type="GO" id="GO:0005765">
    <property type="term" value="C:lysosomal membrane"/>
    <property type="evidence" value="ECO:0007669"/>
    <property type="project" value="UniProtKB-SubCell"/>
</dbReference>
<feature type="compositionally biased region" description="Basic and acidic residues" evidence="8">
    <location>
        <begin position="34"/>
        <end position="53"/>
    </location>
</feature>
<dbReference type="GO" id="GO:0046464">
    <property type="term" value="P:acylglycerol catabolic process"/>
    <property type="evidence" value="ECO:0007669"/>
    <property type="project" value="TreeGrafter"/>
</dbReference>
<dbReference type="EMBL" id="HACG01038660">
    <property type="protein sequence ID" value="CEK85525.1"/>
    <property type="molecule type" value="Transcribed_RNA"/>
</dbReference>
<evidence type="ECO:0000256" key="3">
    <source>
        <dbReference type="ARBA" id="ARBA00037797"/>
    </source>
</evidence>
<dbReference type="Gene3D" id="3.40.50.1820">
    <property type="entry name" value="alpha/beta hydrolase"/>
    <property type="match status" value="1"/>
</dbReference>
<name>A0A0B7B0A4_9EUPU</name>
<evidence type="ECO:0000259" key="9">
    <source>
        <dbReference type="Pfam" id="PF00561"/>
    </source>
</evidence>
<evidence type="ECO:0000256" key="1">
    <source>
        <dbReference type="ARBA" id="ARBA00001613"/>
    </source>
</evidence>
<accession>A0A0B7B0A4</accession>
<comment type="catalytic activity">
    <reaction evidence="6">
        <text>1-dodecanoylglycerol + H2O = dodecanoate + glycerol + H(+)</text>
        <dbReference type="Rhea" id="RHEA:44316"/>
        <dbReference type="ChEBI" id="CHEBI:15377"/>
        <dbReference type="ChEBI" id="CHEBI:15378"/>
        <dbReference type="ChEBI" id="CHEBI:17754"/>
        <dbReference type="ChEBI" id="CHEBI:18262"/>
        <dbReference type="ChEBI" id="CHEBI:75539"/>
    </reaction>
</comment>
<sequence>MAAHSEVHERKVKGKKSNSQKASAINTISSTVTEHNKDEPKVGGDNSPEKHDSNNVQQSIKKRASGKEKTNKGTSSLFTSFCSKMKYVLLLIFIPPFLNFASLQREAVDLKPAGELYDIGWGQKLLLSCQGKGPPTVLLDAPTGMNSDVWTLVVAKLAEHANVCVYDRAGLGFSDRPMNRSVAKEDTNIILMEQSNHFTVERMVDDLHKLISESSQQPRPLILVGAELGALIAQFYTHVYESDVLGLVLINPLNEDLFQQSDKAWVQHWFGSLNPTYQTLQLGAALGITRLGLLIGALKQPITGDFVPDEVILRQKYLLCHPRHLSSIVDEHHFINESFSQMRTLRKIKPLASHISVSVLTGNYYDEQMPSALNKAWARAEQNLLSKLPPYVQHLVVNGADRHIMYRKPESIAETVLKLIRKWKRTNTFSDSRNA</sequence>
<dbReference type="SUPFAM" id="SSF53474">
    <property type="entry name" value="alpha/beta-Hydrolases"/>
    <property type="match status" value="1"/>
</dbReference>
<dbReference type="GO" id="GO:0031902">
    <property type="term" value="C:late endosome membrane"/>
    <property type="evidence" value="ECO:0007669"/>
    <property type="project" value="UniProtKB-SubCell"/>
</dbReference>
<evidence type="ECO:0000313" key="10">
    <source>
        <dbReference type="EMBL" id="CEK85525.1"/>
    </source>
</evidence>
<gene>
    <name evidence="10" type="primary">ORF148679</name>
</gene>
<reference evidence="10" key="1">
    <citation type="submission" date="2014-12" db="EMBL/GenBank/DDBJ databases">
        <title>Insight into the proteome of Arion vulgaris.</title>
        <authorList>
            <person name="Aradska J."/>
            <person name="Bulat T."/>
            <person name="Smidak R."/>
            <person name="Sarate P."/>
            <person name="Gangsoo J."/>
            <person name="Sialana F."/>
            <person name="Bilban M."/>
            <person name="Lubec G."/>
        </authorList>
    </citation>
    <scope>NUCLEOTIDE SEQUENCE</scope>
    <source>
        <tissue evidence="10">Skin</tissue>
    </source>
</reference>
<dbReference type="AlphaFoldDB" id="A0A0B7B0A4"/>
<evidence type="ECO:0000256" key="5">
    <source>
        <dbReference type="ARBA" id="ARBA00046308"/>
    </source>
</evidence>
<evidence type="ECO:0000256" key="4">
    <source>
        <dbReference type="ARBA" id="ARBA00037874"/>
    </source>
</evidence>
<comment type="subcellular location">
    <subcellularLocation>
        <location evidence="3">Late endosome membrane</location>
        <topology evidence="3">Single-pass type II membrane protein</topology>
    </subcellularLocation>
    <subcellularLocation>
        <location evidence="4">Lysosome membrane</location>
        <topology evidence="4">Single-pass type II membrane protein</topology>
    </subcellularLocation>
    <subcellularLocation>
        <location evidence="5">Mitochondrion membrane</location>
        <topology evidence="5">Single-pass type II membrane protein</topology>
    </subcellularLocation>
</comment>
<organism evidence="10">
    <name type="scientific">Arion vulgaris</name>
    <dbReference type="NCBI Taxonomy" id="1028688"/>
    <lineage>
        <taxon>Eukaryota</taxon>
        <taxon>Metazoa</taxon>
        <taxon>Spiralia</taxon>
        <taxon>Lophotrochozoa</taxon>
        <taxon>Mollusca</taxon>
        <taxon>Gastropoda</taxon>
        <taxon>Heterobranchia</taxon>
        <taxon>Euthyneura</taxon>
        <taxon>Panpulmonata</taxon>
        <taxon>Eupulmonata</taxon>
        <taxon>Stylommatophora</taxon>
        <taxon>Helicina</taxon>
        <taxon>Arionoidea</taxon>
        <taxon>Arionidae</taxon>
        <taxon>Arion</taxon>
    </lineage>
</organism>
<comment type="catalytic activity">
    <reaction evidence="1">
        <text>Hydrolyzes glycerol monoesters of long-chain fatty acids.</text>
        <dbReference type="EC" id="3.1.1.23"/>
    </reaction>
</comment>
<comment type="function">
    <text evidence="7">Lipase that preferentially hydrolysis medium-chain saturated monoacylglycerols including 2-arachidonoylglycerol. Through 2-arachidonoylglycerol degradation may regulate endocannabinoid signaling pathways. Also has a lysophosphatidyl lipase activity with a preference for lysophosphatidylglycerol among other lysophospholipids. Also able to degrade bis(monoacylglycero)phosphate (BMP) and constitutes the major enzyme for BMP catabolism. BMP, also known as lysobisphosphatidic acid, is enriched in late endosomes and lysosomes and plays a key role in the formation of intraluminal vesicles and in lipid sorting.</text>
</comment>
<protein>
    <recommendedName>
        <fullName evidence="2">acylglycerol lipase</fullName>
        <ecNumber evidence="2">3.1.1.23</ecNumber>
    </recommendedName>
</protein>
<dbReference type="InterPro" id="IPR000073">
    <property type="entry name" value="AB_hydrolase_1"/>
</dbReference>
<proteinExistence type="predicted"/>
<evidence type="ECO:0000256" key="7">
    <source>
        <dbReference type="ARBA" id="ARBA00049568"/>
    </source>
</evidence>
<dbReference type="EC" id="3.1.1.23" evidence="2"/>
<dbReference type="PANTHER" id="PTHR43798:SF5">
    <property type="entry name" value="MONOACYLGLYCEROL LIPASE ABHD6"/>
    <property type="match status" value="1"/>
</dbReference>
<dbReference type="PANTHER" id="PTHR43798">
    <property type="entry name" value="MONOACYLGLYCEROL LIPASE"/>
    <property type="match status" value="1"/>
</dbReference>
<dbReference type="InterPro" id="IPR029058">
    <property type="entry name" value="AB_hydrolase_fold"/>
</dbReference>
<evidence type="ECO:0000256" key="6">
    <source>
        <dbReference type="ARBA" id="ARBA00047662"/>
    </source>
</evidence>
<dbReference type="GO" id="GO:0031966">
    <property type="term" value="C:mitochondrial membrane"/>
    <property type="evidence" value="ECO:0007669"/>
    <property type="project" value="UniProtKB-SubCell"/>
</dbReference>